<gene>
    <name evidence="9 11" type="primary">ftsE</name>
    <name evidence="11" type="ORF">COT77_02365</name>
</gene>
<keyword evidence="7 9" id="KW-0472">Membrane</keyword>
<dbReference type="InterPro" id="IPR005286">
    <property type="entry name" value="Cell_div_FtsE"/>
</dbReference>
<keyword evidence="6 9" id="KW-0067">ATP-binding</keyword>
<dbReference type="Proteomes" id="UP000228596">
    <property type="component" value="Unassembled WGS sequence"/>
</dbReference>
<dbReference type="NCBIfam" id="TIGR02673">
    <property type="entry name" value="FtsE"/>
    <property type="match status" value="1"/>
</dbReference>
<evidence type="ECO:0000313" key="11">
    <source>
        <dbReference type="EMBL" id="PIT97287.1"/>
    </source>
</evidence>
<dbReference type="GO" id="GO:0051301">
    <property type="term" value="P:cell division"/>
    <property type="evidence" value="ECO:0007669"/>
    <property type="project" value="UniProtKB-UniRule"/>
</dbReference>
<comment type="subcellular location">
    <subcellularLocation>
        <location evidence="9">Cell membrane</location>
        <topology evidence="9">Peripheral membrane protein</topology>
        <orientation evidence="9">Cytoplasmic side</orientation>
    </subcellularLocation>
</comment>
<comment type="similarity">
    <text evidence="1 9">Belongs to the ABC transporter superfamily.</text>
</comment>
<keyword evidence="5 9" id="KW-0547">Nucleotide-binding</keyword>
<evidence type="ECO:0000313" key="12">
    <source>
        <dbReference type="Proteomes" id="UP000228596"/>
    </source>
</evidence>
<evidence type="ECO:0000256" key="8">
    <source>
        <dbReference type="ARBA" id="ARBA00023306"/>
    </source>
</evidence>
<evidence type="ECO:0000259" key="10">
    <source>
        <dbReference type="PROSITE" id="PS50893"/>
    </source>
</evidence>
<dbReference type="AlphaFoldDB" id="A0A2M6WWY3"/>
<dbReference type="PROSITE" id="PS00211">
    <property type="entry name" value="ABC_TRANSPORTER_1"/>
    <property type="match status" value="1"/>
</dbReference>
<dbReference type="EMBL" id="PEZV01000025">
    <property type="protein sequence ID" value="PIT97287.1"/>
    <property type="molecule type" value="Genomic_DNA"/>
</dbReference>
<dbReference type="SUPFAM" id="SSF52540">
    <property type="entry name" value="P-loop containing nucleoside triphosphate hydrolases"/>
    <property type="match status" value="1"/>
</dbReference>
<evidence type="ECO:0000256" key="7">
    <source>
        <dbReference type="ARBA" id="ARBA00023136"/>
    </source>
</evidence>
<reference evidence="12" key="1">
    <citation type="submission" date="2017-09" db="EMBL/GenBank/DDBJ databases">
        <title>Depth-based differentiation of microbial function through sediment-hosted aquifers and enrichment of novel symbionts in the deep terrestrial subsurface.</title>
        <authorList>
            <person name="Probst A.J."/>
            <person name="Ladd B."/>
            <person name="Jarett J.K."/>
            <person name="Geller-Mcgrath D.E."/>
            <person name="Sieber C.M.K."/>
            <person name="Emerson J.B."/>
            <person name="Anantharaman K."/>
            <person name="Thomas B.C."/>
            <person name="Malmstrom R."/>
            <person name="Stieglmeier M."/>
            <person name="Klingl A."/>
            <person name="Woyke T."/>
            <person name="Ryan C.M."/>
            <person name="Banfield J.F."/>
        </authorList>
    </citation>
    <scope>NUCLEOTIDE SEQUENCE [LARGE SCALE GENOMIC DNA]</scope>
</reference>
<dbReference type="PROSITE" id="PS50893">
    <property type="entry name" value="ABC_TRANSPORTER_2"/>
    <property type="match status" value="1"/>
</dbReference>
<evidence type="ECO:0000256" key="4">
    <source>
        <dbReference type="ARBA" id="ARBA00022618"/>
    </source>
</evidence>
<evidence type="ECO:0000256" key="9">
    <source>
        <dbReference type="RuleBase" id="RU365094"/>
    </source>
</evidence>
<dbReference type="InterPro" id="IPR003593">
    <property type="entry name" value="AAA+_ATPase"/>
</dbReference>
<evidence type="ECO:0000256" key="6">
    <source>
        <dbReference type="ARBA" id="ARBA00022840"/>
    </source>
</evidence>
<organism evidence="11 12">
    <name type="scientific">Candidatus Berkelbacteria bacterium CG10_big_fil_rev_8_21_14_0_10_41_12</name>
    <dbReference type="NCBI Taxonomy" id="1974513"/>
    <lineage>
        <taxon>Bacteria</taxon>
        <taxon>Candidatus Berkelbacteria</taxon>
    </lineage>
</organism>
<dbReference type="InterPro" id="IPR015854">
    <property type="entry name" value="ABC_transpr_LolD-like"/>
</dbReference>
<dbReference type="GO" id="GO:0016887">
    <property type="term" value="F:ATP hydrolysis activity"/>
    <property type="evidence" value="ECO:0007669"/>
    <property type="project" value="InterPro"/>
</dbReference>
<keyword evidence="4 9" id="KW-0132">Cell division</keyword>
<evidence type="ECO:0000256" key="3">
    <source>
        <dbReference type="ARBA" id="ARBA00022475"/>
    </source>
</evidence>
<dbReference type="SMART" id="SM00382">
    <property type="entry name" value="AAA"/>
    <property type="match status" value="1"/>
</dbReference>
<proteinExistence type="inferred from homology"/>
<accession>A0A2M6WWY3</accession>
<dbReference type="GO" id="GO:0005886">
    <property type="term" value="C:plasma membrane"/>
    <property type="evidence" value="ECO:0007669"/>
    <property type="project" value="UniProtKB-SubCell"/>
</dbReference>
<comment type="function">
    <text evidence="9">Part of the ABC transporter FtsEX involved in cellular division.</text>
</comment>
<dbReference type="Gene3D" id="3.40.50.300">
    <property type="entry name" value="P-loop containing nucleotide triphosphate hydrolases"/>
    <property type="match status" value="1"/>
</dbReference>
<evidence type="ECO:0000256" key="5">
    <source>
        <dbReference type="ARBA" id="ARBA00022741"/>
    </source>
</evidence>
<comment type="caution">
    <text evidence="11">The sequence shown here is derived from an EMBL/GenBank/DDBJ whole genome shotgun (WGS) entry which is preliminary data.</text>
</comment>
<dbReference type="InterPro" id="IPR017871">
    <property type="entry name" value="ABC_transporter-like_CS"/>
</dbReference>
<dbReference type="PANTHER" id="PTHR24220">
    <property type="entry name" value="IMPORT ATP-BINDING PROTEIN"/>
    <property type="match status" value="1"/>
</dbReference>
<evidence type="ECO:0000256" key="1">
    <source>
        <dbReference type="ARBA" id="ARBA00005417"/>
    </source>
</evidence>
<dbReference type="GO" id="GO:0022857">
    <property type="term" value="F:transmembrane transporter activity"/>
    <property type="evidence" value="ECO:0007669"/>
    <property type="project" value="TreeGrafter"/>
</dbReference>
<evidence type="ECO:0000256" key="2">
    <source>
        <dbReference type="ARBA" id="ARBA00020019"/>
    </source>
</evidence>
<dbReference type="FunFam" id="3.40.50.300:FF:000056">
    <property type="entry name" value="Cell division ATP-binding protein FtsE"/>
    <property type="match status" value="1"/>
</dbReference>
<sequence length="226" mass="25445">MIEIRKVSKKYSRNLVLDEITLGIKRGEFVILIGPSGAGKSTLIRLLIQEEKPTGGKIFVSGRDISRLKPYELPYYRRNVGIVFQDFKLLPNKTVYENVAYALEVSDESDENIRKKIPKVLEAVGLTERSDAYPEELSGGEKQRVSIARALVHNPKLLIADEPTGNLDPESAREISDILEKINCQGTIVLLATHNKELVDRLRKRVVTIKKGKIVSDMAQGRYVCR</sequence>
<dbReference type="InterPro" id="IPR003439">
    <property type="entry name" value="ABC_transporter-like_ATP-bd"/>
</dbReference>
<dbReference type="InterPro" id="IPR027417">
    <property type="entry name" value="P-loop_NTPase"/>
</dbReference>
<protein>
    <recommendedName>
        <fullName evidence="2 9">Cell division ATP-binding protein FtsE</fullName>
    </recommendedName>
</protein>
<feature type="domain" description="ABC transporter" evidence="10">
    <location>
        <begin position="2"/>
        <end position="223"/>
    </location>
</feature>
<comment type="subunit">
    <text evidence="9">Homodimer. Forms a membrane-associated complex with FtsX.</text>
</comment>
<name>A0A2M6WWY3_9BACT</name>
<keyword evidence="8 9" id="KW-0131">Cell cycle</keyword>
<dbReference type="PANTHER" id="PTHR24220:SF470">
    <property type="entry name" value="CELL DIVISION ATP-BINDING PROTEIN FTSE"/>
    <property type="match status" value="1"/>
</dbReference>
<dbReference type="Pfam" id="PF00005">
    <property type="entry name" value="ABC_tran"/>
    <property type="match status" value="1"/>
</dbReference>
<keyword evidence="3 9" id="KW-1003">Cell membrane</keyword>
<dbReference type="GO" id="GO:0005524">
    <property type="term" value="F:ATP binding"/>
    <property type="evidence" value="ECO:0007669"/>
    <property type="project" value="UniProtKB-UniRule"/>
</dbReference>